<evidence type="ECO:0000256" key="2">
    <source>
        <dbReference type="ARBA" id="ARBA00007577"/>
    </source>
</evidence>
<keyword evidence="7" id="KW-0067">ATP-binding</keyword>
<feature type="domain" description="ABC transporter" evidence="12">
    <location>
        <begin position="355"/>
        <end position="591"/>
    </location>
</feature>
<dbReference type="PANTHER" id="PTHR24222">
    <property type="entry name" value="ABC TRANSPORTER B FAMILY"/>
    <property type="match status" value="1"/>
</dbReference>
<evidence type="ECO:0000256" key="9">
    <source>
        <dbReference type="ARBA" id="ARBA00023136"/>
    </source>
</evidence>
<keyword evidence="15" id="KW-1185">Reference proteome</keyword>
<feature type="transmembrane region" description="Helical" evidence="11">
    <location>
        <begin position="301"/>
        <end position="324"/>
    </location>
</feature>
<comment type="caution">
    <text evidence="14">The sequence shown here is derived from an EMBL/GenBank/DDBJ whole genome shotgun (WGS) entry which is preliminary data.</text>
</comment>
<evidence type="ECO:0000256" key="5">
    <source>
        <dbReference type="ARBA" id="ARBA00022737"/>
    </source>
</evidence>
<dbReference type="Gene3D" id="3.40.50.300">
    <property type="entry name" value="P-loop containing nucleotide triphosphate hydrolases"/>
    <property type="match status" value="1"/>
</dbReference>
<keyword evidence="4 11" id="KW-0812">Transmembrane</keyword>
<evidence type="ECO:0000256" key="7">
    <source>
        <dbReference type="ARBA" id="ARBA00022840"/>
    </source>
</evidence>
<feature type="transmembrane region" description="Helical" evidence="11">
    <location>
        <begin position="80"/>
        <end position="100"/>
    </location>
</feature>
<evidence type="ECO:0000256" key="4">
    <source>
        <dbReference type="ARBA" id="ARBA00022692"/>
    </source>
</evidence>
<feature type="domain" description="ABC transmembrane type-1" evidence="13">
    <location>
        <begin position="34"/>
        <end position="320"/>
    </location>
</feature>
<keyword evidence="8 11" id="KW-1133">Transmembrane helix</keyword>
<dbReference type="PROSITE" id="PS50893">
    <property type="entry name" value="ABC_TRANSPORTER_2"/>
    <property type="match status" value="1"/>
</dbReference>
<dbReference type="FunFam" id="3.40.50.300:FF:000066">
    <property type="entry name" value="ABC transporter B family member 1"/>
    <property type="match status" value="1"/>
</dbReference>
<organism evidence="14 15">
    <name type="scientific">Lolium multiflorum</name>
    <name type="common">Italian ryegrass</name>
    <name type="synonym">Lolium perenne subsp. multiflorum</name>
    <dbReference type="NCBI Taxonomy" id="4521"/>
    <lineage>
        <taxon>Eukaryota</taxon>
        <taxon>Viridiplantae</taxon>
        <taxon>Streptophyta</taxon>
        <taxon>Embryophyta</taxon>
        <taxon>Tracheophyta</taxon>
        <taxon>Spermatophyta</taxon>
        <taxon>Magnoliopsida</taxon>
        <taxon>Liliopsida</taxon>
        <taxon>Poales</taxon>
        <taxon>Poaceae</taxon>
        <taxon>BOP clade</taxon>
        <taxon>Pooideae</taxon>
        <taxon>Poodae</taxon>
        <taxon>Poeae</taxon>
        <taxon>Poeae Chloroplast Group 2 (Poeae type)</taxon>
        <taxon>Loliodinae</taxon>
        <taxon>Loliinae</taxon>
        <taxon>Lolium</taxon>
    </lineage>
</organism>
<gene>
    <name evidence="14" type="ORF">QYE76_010455</name>
</gene>
<dbReference type="EMBL" id="JAUUTY010000001">
    <property type="protein sequence ID" value="KAK1693758.1"/>
    <property type="molecule type" value="Genomic_DNA"/>
</dbReference>
<evidence type="ECO:0000256" key="11">
    <source>
        <dbReference type="SAM" id="Phobius"/>
    </source>
</evidence>
<evidence type="ECO:0000256" key="8">
    <source>
        <dbReference type="ARBA" id="ARBA00022989"/>
    </source>
</evidence>
<dbReference type="InterPro" id="IPR039421">
    <property type="entry name" value="Type_1_exporter"/>
</dbReference>
<comment type="subcellular location">
    <subcellularLocation>
        <location evidence="1">Cell membrane</location>
        <topology evidence="1">Multi-pass membrane protein</topology>
    </subcellularLocation>
</comment>
<dbReference type="SMART" id="SM00382">
    <property type="entry name" value="AAA"/>
    <property type="match status" value="1"/>
</dbReference>
<feature type="transmembrane region" description="Helical" evidence="11">
    <location>
        <begin position="260"/>
        <end position="281"/>
    </location>
</feature>
<sequence length="604" mass="65895">MAARGSGDEEEERGKVGLHSLFRFADAADVLLMVAGAAGAIANGVSQPLMTLLFGDVIEAFGSASRHDVLHRVSEVCLKFFYLAIGSWFACFLQVTCWMITGERQSARIRGLYLEAVLRQDIAFFDKEMTTGQVVEGMSGDTILIQDAIGEKVGKFIQLTSTFIGGFAVAFTKGWLLSSVMLSSIPPIVIAGATMSWIISKLSTQGQSKYNEAGNVVEQTIGAIRTVASFNGENRATGLYNKYIGNAYVCDVQEGTATGLGFGFVMFILFCTYGLTAWYGAKLITDKGYGGGQVVSVWMAFMTGAMSLGEATPCLTAFASGQAAGYRMMRTIRREPEIYSDVIDGIVLKNLRGDIEMRNVYFSYPSRPDQLIFDGFSLHVLCGTIMAIVGESGSGKSTVINLLERFYDPQTGEVLIDGVNMKNLRLGHIREKIGLVCQEPLLFATTIRENIVYGRDDATTEEIMVAAELANAAKFIDKLPNGLDTIVGEHGAQLSGGQKQRIAITRAILKNPKILLLDEATSALDLDSERVVQEALGRVMRDRTTVIVAHRLSTIKDADIISVVRCGRVAEQGLNFAHIHYIILLPMEFNLSLVNFNQVRTLNY</sequence>
<evidence type="ECO:0000256" key="3">
    <source>
        <dbReference type="ARBA" id="ARBA00022448"/>
    </source>
</evidence>
<dbReference type="Pfam" id="PF00005">
    <property type="entry name" value="ABC_tran"/>
    <property type="match status" value="1"/>
</dbReference>
<dbReference type="GO" id="GO:0140359">
    <property type="term" value="F:ABC-type transporter activity"/>
    <property type="evidence" value="ECO:0007669"/>
    <property type="project" value="InterPro"/>
</dbReference>
<dbReference type="FunFam" id="1.20.1560.10:FF:000044">
    <property type="entry name" value="ABC transporter B family member 9"/>
    <property type="match status" value="1"/>
</dbReference>
<feature type="transmembrane region" description="Helical" evidence="11">
    <location>
        <begin position="21"/>
        <end position="42"/>
    </location>
</feature>
<evidence type="ECO:0000256" key="10">
    <source>
        <dbReference type="ARBA" id="ARBA00023180"/>
    </source>
</evidence>
<dbReference type="SUPFAM" id="SSF52540">
    <property type="entry name" value="P-loop containing nucleoside triphosphate hydrolases"/>
    <property type="match status" value="1"/>
</dbReference>
<accession>A0AAD8TX23</accession>
<dbReference type="CDD" id="cd03249">
    <property type="entry name" value="ABC_MTABC3_MDL1_MDL2"/>
    <property type="match status" value="1"/>
</dbReference>
<evidence type="ECO:0000313" key="14">
    <source>
        <dbReference type="EMBL" id="KAK1693758.1"/>
    </source>
</evidence>
<dbReference type="Gene3D" id="1.20.1560.10">
    <property type="entry name" value="ABC transporter type 1, transmembrane domain"/>
    <property type="match status" value="1"/>
</dbReference>
<feature type="transmembrane region" description="Helical" evidence="11">
    <location>
        <begin position="156"/>
        <end position="175"/>
    </location>
</feature>
<dbReference type="GO" id="GO:0005886">
    <property type="term" value="C:plasma membrane"/>
    <property type="evidence" value="ECO:0007669"/>
    <property type="project" value="UniProtKB-SubCell"/>
</dbReference>
<dbReference type="InterPro" id="IPR003593">
    <property type="entry name" value="AAA+_ATPase"/>
</dbReference>
<proteinExistence type="inferred from homology"/>
<evidence type="ECO:0000259" key="13">
    <source>
        <dbReference type="PROSITE" id="PS50929"/>
    </source>
</evidence>
<protein>
    <submittedName>
        <fullName evidence="14">Uncharacterized protein</fullName>
    </submittedName>
</protein>
<dbReference type="Proteomes" id="UP001231189">
    <property type="component" value="Unassembled WGS sequence"/>
</dbReference>
<keyword evidence="5" id="KW-0677">Repeat</keyword>
<dbReference type="PANTHER" id="PTHR24222:SF81">
    <property type="entry name" value="ABC TRANSPORTER B FAMILY MEMBER 11"/>
    <property type="match status" value="1"/>
</dbReference>
<dbReference type="InterPro" id="IPR003439">
    <property type="entry name" value="ABC_transporter-like_ATP-bd"/>
</dbReference>
<reference evidence="14" key="1">
    <citation type="submission" date="2023-07" db="EMBL/GenBank/DDBJ databases">
        <title>A chromosome-level genome assembly of Lolium multiflorum.</title>
        <authorList>
            <person name="Chen Y."/>
            <person name="Copetti D."/>
            <person name="Kolliker R."/>
            <person name="Studer B."/>
        </authorList>
    </citation>
    <scope>NUCLEOTIDE SEQUENCE</scope>
    <source>
        <strain evidence="14">02402/16</strain>
        <tissue evidence="14">Leaf</tissue>
    </source>
</reference>
<name>A0AAD8TX23_LOLMU</name>
<dbReference type="SUPFAM" id="SSF90123">
    <property type="entry name" value="ABC transporter transmembrane region"/>
    <property type="match status" value="1"/>
</dbReference>
<keyword evidence="9 11" id="KW-0472">Membrane</keyword>
<comment type="similarity">
    <text evidence="2">Belongs to the ABC transporter superfamily. ABCB family. Multidrug resistance exporter (TC 3.A.1.201) subfamily.</text>
</comment>
<dbReference type="InterPro" id="IPR027417">
    <property type="entry name" value="P-loop_NTPase"/>
</dbReference>
<dbReference type="GO" id="GO:0016887">
    <property type="term" value="F:ATP hydrolysis activity"/>
    <property type="evidence" value="ECO:0007669"/>
    <property type="project" value="InterPro"/>
</dbReference>
<dbReference type="GO" id="GO:0005524">
    <property type="term" value="F:ATP binding"/>
    <property type="evidence" value="ECO:0007669"/>
    <property type="project" value="UniProtKB-KW"/>
</dbReference>
<keyword evidence="3" id="KW-0813">Transport</keyword>
<evidence type="ECO:0000256" key="1">
    <source>
        <dbReference type="ARBA" id="ARBA00004651"/>
    </source>
</evidence>
<keyword evidence="10" id="KW-0325">Glycoprotein</keyword>
<evidence type="ECO:0000259" key="12">
    <source>
        <dbReference type="PROSITE" id="PS50893"/>
    </source>
</evidence>
<evidence type="ECO:0000256" key="6">
    <source>
        <dbReference type="ARBA" id="ARBA00022741"/>
    </source>
</evidence>
<dbReference type="Pfam" id="PF00664">
    <property type="entry name" value="ABC_membrane"/>
    <property type="match status" value="1"/>
</dbReference>
<dbReference type="InterPro" id="IPR036640">
    <property type="entry name" value="ABC1_TM_sf"/>
</dbReference>
<evidence type="ECO:0000313" key="15">
    <source>
        <dbReference type="Proteomes" id="UP001231189"/>
    </source>
</evidence>
<dbReference type="AlphaFoldDB" id="A0AAD8TX23"/>
<keyword evidence="6" id="KW-0547">Nucleotide-binding</keyword>
<dbReference type="InterPro" id="IPR011527">
    <property type="entry name" value="ABC1_TM_dom"/>
</dbReference>
<dbReference type="CDD" id="cd18577">
    <property type="entry name" value="ABC_6TM_Pgp_ABCB1_D1_like"/>
    <property type="match status" value="1"/>
</dbReference>
<dbReference type="PROSITE" id="PS50929">
    <property type="entry name" value="ABC_TM1F"/>
    <property type="match status" value="1"/>
</dbReference>
<feature type="transmembrane region" description="Helical" evidence="11">
    <location>
        <begin position="181"/>
        <end position="199"/>
    </location>
</feature>